<comment type="caution">
    <text evidence="1">The sequence shown here is derived from an EMBL/GenBank/DDBJ whole genome shotgun (WGS) entry which is preliminary data.</text>
</comment>
<dbReference type="Proteomes" id="UP000029227">
    <property type="component" value="Unassembled WGS sequence"/>
</dbReference>
<organism evidence="1 2">
    <name type="scientific">Photobacterium aphoticum</name>
    <dbReference type="NCBI Taxonomy" id="754436"/>
    <lineage>
        <taxon>Bacteria</taxon>
        <taxon>Pseudomonadati</taxon>
        <taxon>Pseudomonadota</taxon>
        <taxon>Gammaproteobacteria</taxon>
        <taxon>Vibrionales</taxon>
        <taxon>Vibrionaceae</taxon>
        <taxon>Photobacterium</taxon>
    </lineage>
</organism>
<dbReference type="EMBL" id="BBMN01000001">
    <property type="protein sequence ID" value="GAL02956.1"/>
    <property type="molecule type" value="Genomic_DNA"/>
</dbReference>
<evidence type="ECO:0000313" key="1">
    <source>
        <dbReference type="EMBL" id="GAL02956.1"/>
    </source>
</evidence>
<gene>
    <name evidence="1" type="ORF">JCM19237_5849</name>
</gene>
<proteinExistence type="predicted"/>
<name>A0A090QJ68_9GAMM</name>
<dbReference type="AlphaFoldDB" id="A0A090QJ68"/>
<reference evidence="1 2" key="1">
    <citation type="journal article" date="2014" name="Genome Announc.">
        <title>Draft Genome Sequences of Two Vibrionaceae Species, Vibrio ponticus C121 and Photobacterium aphoticum C119, Isolated as Coral Reef Microbiota.</title>
        <authorList>
            <person name="Al-saari N."/>
            <person name="Meirelles P.M."/>
            <person name="Mino S."/>
            <person name="Suda W."/>
            <person name="Oshima K."/>
            <person name="Hattori M."/>
            <person name="Ohkuma M."/>
            <person name="Thompson F.L."/>
            <person name="Gomez-Gil B."/>
            <person name="Sawabe T."/>
            <person name="Sawabe T."/>
        </authorList>
    </citation>
    <scope>NUCLEOTIDE SEQUENCE [LARGE SCALE GENOMIC DNA]</scope>
    <source>
        <strain evidence="1 2">JCM 19237</strain>
    </source>
</reference>
<dbReference type="STRING" id="754436.JCM19237_5849"/>
<accession>A0A090QJ68</accession>
<protein>
    <submittedName>
        <fullName evidence="1">Methyl-accepting chemotaxis protein</fullName>
    </submittedName>
</protein>
<sequence>MERASQLGELALASNTDVATAAINANADVSETAMESVSQAHGENLQMLAGLAGNQAAQNTQNIEA</sequence>
<evidence type="ECO:0000313" key="2">
    <source>
        <dbReference type="Proteomes" id="UP000029227"/>
    </source>
</evidence>